<evidence type="ECO:0000259" key="13">
    <source>
        <dbReference type="Pfam" id="PF20511"/>
    </source>
</evidence>
<comment type="function">
    <text evidence="2">Involved in the synthesis of the GDP-mannose and dolichol-phosphate-mannose required for a number of critical mannosyl transfer reactions.</text>
</comment>
<dbReference type="Gene3D" id="2.60.120.10">
    <property type="entry name" value="Jelly Rolls"/>
    <property type="match status" value="2"/>
</dbReference>
<evidence type="ECO:0000256" key="12">
    <source>
        <dbReference type="PIRSR" id="PIRSR001480-2"/>
    </source>
</evidence>
<dbReference type="PANTHER" id="PTHR10309:SF4">
    <property type="entry name" value="MANNOSE-6-PHOSPHATE ISOMERASE"/>
    <property type="match status" value="1"/>
</dbReference>
<dbReference type="PROSITE" id="PS00965">
    <property type="entry name" value="PMI_I_1"/>
    <property type="match status" value="1"/>
</dbReference>
<dbReference type="UniPathway" id="UPA00126">
    <property type="reaction ID" value="UER00423"/>
</dbReference>
<dbReference type="Gene3D" id="1.10.441.10">
    <property type="entry name" value="Phosphomannose Isomerase, domain 2"/>
    <property type="match status" value="1"/>
</dbReference>
<reference evidence="15" key="1">
    <citation type="submission" date="2017-03" db="EMBL/GenBank/DDBJ databases">
        <authorList>
            <person name="Sharma R."/>
            <person name="Thines M."/>
        </authorList>
    </citation>
    <scope>NUCLEOTIDE SEQUENCE [LARGE SCALE GENOMIC DNA]</scope>
</reference>
<dbReference type="InterPro" id="IPR046457">
    <property type="entry name" value="PMI_typeI_cat"/>
</dbReference>
<evidence type="ECO:0000256" key="3">
    <source>
        <dbReference type="ARBA" id="ARBA00004666"/>
    </source>
</evidence>
<evidence type="ECO:0000313" key="14">
    <source>
        <dbReference type="EMBL" id="SLM33394.1"/>
    </source>
</evidence>
<comment type="catalytic activity">
    <reaction evidence="1">
        <text>D-mannose 6-phosphate = D-fructose 6-phosphate</text>
        <dbReference type="Rhea" id="RHEA:12356"/>
        <dbReference type="ChEBI" id="CHEBI:58735"/>
        <dbReference type="ChEBI" id="CHEBI:61527"/>
        <dbReference type="EC" id="5.3.1.8"/>
    </reaction>
</comment>
<keyword evidence="9 14" id="KW-0413">Isomerase</keyword>
<keyword evidence="8 12" id="KW-0862">Zinc</keyword>
<dbReference type="EMBL" id="FWEW01000034">
    <property type="protein sequence ID" value="SLM33394.1"/>
    <property type="molecule type" value="Genomic_DNA"/>
</dbReference>
<keyword evidence="7 12" id="KW-0479">Metal-binding</keyword>
<dbReference type="PRINTS" id="PR00714">
    <property type="entry name" value="MAN6PISMRASE"/>
</dbReference>
<evidence type="ECO:0000256" key="7">
    <source>
        <dbReference type="ARBA" id="ARBA00022723"/>
    </source>
</evidence>
<protein>
    <recommendedName>
        <fullName evidence="6">Mannose-6-phosphate isomerase</fullName>
        <ecNumber evidence="5">5.3.1.8</ecNumber>
    </recommendedName>
    <alternativeName>
        <fullName evidence="10">Phosphohexomutase</fullName>
    </alternativeName>
    <alternativeName>
        <fullName evidence="11">Phosphomannose isomerase</fullName>
    </alternativeName>
</protein>
<evidence type="ECO:0000256" key="8">
    <source>
        <dbReference type="ARBA" id="ARBA00022833"/>
    </source>
</evidence>
<evidence type="ECO:0000256" key="6">
    <source>
        <dbReference type="ARBA" id="ARBA00018236"/>
    </source>
</evidence>
<dbReference type="GO" id="GO:0005829">
    <property type="term" value="C:cytosol"/>
    <property type="evidence" value="ECO:0007669"/>
    <property type="project" value="TreeGrafter"/>
</dbReference>
<feature type="domain" description="Phosphomannose isomerase type I catalytic" evidence="13">
    <location>
        <begin position="6"/>
        <end position="151"/>
    </location>
</feature>
<evidence type="ECO:0000256" key="5">
    <source>
        <dbReference type="ARBA" id="ARBA00011956"/>
    </source>
</evidence>
<dbReference type="InterPro" id="IPR016305">
    <property type="entry name" value="Mannose-6-P_Isomerase"/>
</dbReference>
<dbReference type="PANTHER" id="PTHR10309">
    <property type="entry name" value="MANNOSE-6-PHOSPHATE ISOMERASE"/>
    <property type="match status" value="1"/>
</dbReference>
<dbReference type="SUPFAM" id="SSF51182">
    <property type="entry name" value="RmlC-like cupins"/>
    <property type="match status" value="1"/>
</dbReference>
<dbReference type="Pfam" id="PF20511">
    <property type="entry name" value="PMI_typeI_cat"/>
    <property type="match status" value="1"/>
</dbReference>
<dbReference type="EC" id="5.3.1.8" evidence="5"/>
<comment type="cofactor">
    <cofactor evidence="12">
        <name>Zn(2+)</name>
        <dbReference type="ChEBI" id="CHEBI:29105"/>
    </cofactor>
    <text evidence="12">Binds 1 zinc ion per subunit.</text>
</comment>
<evidence type="ECO:0000256" key="4">
    <source>
        <dbReference type="ARBA" id="ARBA00010772"/>
    </source>
</evidence>
<dbReference type="PIRSF" id="PIRSF001480">
    <property type="entry name" value="Mannose-6-phosphate_isomerase"/>
    <property type="match status" value="1"/>
</dbReference>
<organism evidence="14 15">
    <name type="scientific">Lasallia pustulata</name>
    <dbReference type="NCBI Taxonomy" id="136370"/>
    <lineage>
        <taxon>Eukaryota</taxon>
        <taxon>Fungi</taxon>
        <taxon>Dikarya</taxon>
        <taxon>Ascomycota</taxon>
        <taxon>Pezizomycotina</taxon>
        <taxon>Lecanoromycetes</taxon>
        <taxon>OSLEUM clade</taxon>
        <taxon>Umbilicariomycetidae</taxon>
        <taxon>Umbilicariales</taxon>
        <taxon>Umbilicariaceae</taxon>
        <taxon>Lasallia</taxon>
    </lineage>
</organism>
<evidence type="ECO:0000313" key="15">
    <source>
        <dbReference type="Proteomes" id="UP000192927"/>
    </source>
</evidence>
<keyword evidence="15" id="KW-1185">Reference proteome</keyword>
<dbReference type="NCBIfam" id="TIGR00218">
    <property type="entry name" value="manA"/>
    <property type="match status" value="1"/>
</dbReference>
<dbReference type="InterPro" id="IPR001250">
    <property type="entry name" value="Man6P_Isoase-1"/>
</dbReference>
<dbReference type="AlphaFoldDB" id="A0A1W5CR87"/>
<dbReference type="InterPro" id="IPR018050">
    <property type="entry name" value="Pmannose_isomerase-type1_CS"/>
</dbReference>
<evidence type="ECO:0000256" key="2">
    <source>
        <dbReference type="ARBA" id="ARBA00002564"/>
    </source>
</evidence>
<evidence type="ECO:0000256" key="9">
    <source>
        <dbReference type="ARBA" id="ARBA00023235"/>
    </source>
</evidence>
<comment type="pathway">
    <text evidence="3">Nucleotide-sugar biosynthesis; GDP-alpha-D-mannose biosynthesis; alpha-D-mannose 1-phosphate from D-fructose 6-phosphate: step 1/2.</text>
</comment>
<evidence type="ECO:0000256" key="1">
    <source>
        <dbReference type="ARBA" id="ARBA00000757"/>
    </source>
</evidence>
<dbReference type="GO" id="GO:0009298">
    <property type="term" value="P:GDP-mannose biosynthetic process"/>
    <property type="evidence" value="ECO:0007669"/>
    <property type="project" value="UniProtKB-UniPathway"/>
</dbReference>
<dbReference type="InterPro" id="IPR014710">
    <property type="entry name" value="RmlC-like_jellyroll"/>
</dbReference>
<feature type="binding site" evidence="12">
    <location>
        <position position="108"/>
    </location>
    <ligand>
        <name>Zn(2+)</name>
        <dbReference type="ChEBI" id="CHEBI:29105"/>
    </ligand>
</feature>
<evidence type="ECO:0000256" key="11">
    <source>
        <dbReference type="ARBA" id="ARBA00030762"/>
    </source>
</evidence>
<dbReference type="InterPro" id="IPR011051">
    <property type="entry name" value="RmlC_Cupin_sf"/>
</dbReference>
<sequence length="406" mass="44992">MATSVMQLNCSCNNYPWGKKGNESLAARFCSQTPNTGFKIDNSKEYAEMWMGDYPELPAKVLSTGHDLHKVIEDNKEQLLGQNCTKKFGAVLPYLPKVLSIQKALPLQIHPDKALAARLHKEDPEKYTDDNHKPEIAVALGPFEVFAGWKPANDIQALFTTLEPLKRYLPEKNAHFDNETLKVVCQNILKSSDEVIKTTQEQIGKLPKEVFGNQSYILDLLPRLQGQYSIEDPGNLVALFTMNFMTLSAGDAIYIPADAPHAYLSGDIIECMARSNNVINTGFCPRADRDNIDLFINALTFGPHSADETMLPSSKSAKGQHGKTVEYAPPMSEFNMLKTNLKSGEKEVITRISGPSVFVVTSGFGNMVANGETHKLKEGYVFFVGQGTDVTYQSEMGMEVYTAYAE</sequence>
<dbReference type="GO" id="GO:0008270">
    <property type="term" value="F:zinc ion binding"/>
    <property type="evidence" value="ECO:0007669"/>
    <property type="project" value="InterPro"/>
</dbReference>
<evidence type="ECO:0000256" key="10">
    <source>
        <dbReference type="ARBA" id="ARBA00029741"/>
    </source>
</evidence>
<dbReference type="CDD" id="cd07011">
    <property type="entry name" value="cupin_PMI_type_I_N"/>
    <property type="match status" value="1"/>
</dbReference>
<feature type="binding site" evidence="12">
    <location>
        <position position="135"/>
    </location>
    <ligand>
        <name>Zn(2+)</name>
        <dbReference type="ChEBI" id="CHEBI:29105"/>
    </ligand>
</feature>
<comment type="similarity">
    <text evidence="4">Belongs to the mannose-6-phosphate isomerase type 1 family.</text>
</comment>
<dbReference type="GO" id="GO:0005975">
    <property type="term" value="P:carbohydrate metabolic process"/>
    <property type="evidence" value="ECO:0007669"/>
    <property type="project" value="InterPro"/>
</dbReference>
<name>A0A1W5CR87_9LECA</name>
<feature type="binding site" evidence="12">
    <location>
        <position position="261"/>
    </location>
    <ligand>
        <name>Zn(2+)</name>
        <dbReference type="ChEBI" id="CHEBI:29105"/>
    </ligand>
</feature>
<accession>A0A1W5CR87</accession>
<proteinExistence type="inferred from homology"/>
<dbReference type="GO" id="GO:0004476">
    <property type="term" value="F:mannose-6-phosphate isomerase activity"/>
    <property type="evidence" value="ECO:0007669"/>
    <property type="project" value="UniProtKB-EC"/>
</dbReference>
<feature type="binding site" evidence="12">
    <location>
        <position position="110"/>
    </location>
    <ligand>
        <name>Zn(2+)</name>
        <dbReference type="ChEBI" id="CHEBI:29105"/>
    </ligand>
</feature>
<dbReference type="Proteomes" id="UP000192927">
    <property type="component" value="Unassembled WGS sequence"/>
</dbReference>